<reference evidence="3 4" key="1">
    <citation type="submission" date="2021-08" db="EMBL/GenBank/DDBJ databases">
        <title>Caldovatus sediminis gen. nov., sp. nov., a moderately thermophilic bacterium isolated from a hot spring.</title>
        <authorList>
            <person name="Hu C.-J."/>
            <person name="Li W.-J."/>
            <person name="Xian W.-D."/>
        </authorList>
    </citation>
    <scope>NUCLEOTIDE SEQUENCE [LARGE SCALE GENOMIC DNA]</scope>
    <source>
        <strain evidence="3 4">SYSU G05006</strain>
    </source>
</reference>
<keyword evidence="4" id="KW-1185">Reference proteome</keyword>
<dbReference type="Gene3D" id="3.40.50.10610">
    <property type="entry name" value="ABC-type transport auxiliary lipoprotein component"/>
    <property type="match status" value="1"/>
</dbReference>
<evidence type="ECO:0000313" key="4">
    <source>
        <dbReference type="Proteomes" id="UP001519924"/>
    </source>
</evidence>
<feature type="region of interest" description="Disordered" evidence="1">
    <location>
        <begin position="182"/>
        <end position="206"/>
    </location>
</feature>
<evidence type="ECO:0000256" key="1">
    <source>
        <dbReference type="SAM" id="MobiDB-lite"/>
    </source>
</evidence>
<comment type="caution">
    <text evidence="3">The sequence shown here is derived from an EMBL/GenBank/DDBJ whole genome shotgun (WGS) entry which is preliminary data.</text>
</comment>
<dbReference type="Pfam" id="PF03886">
    <property type="entry name" value="ABC_trans_aux"/>
    <property type="match status" value="1"/>
</dbReference>
<dbReference type="RefSeq" id="WP_220117728.1">
    <property type="nucleotide sequence ID" value="NZ_JAHZUY010000026.1"/>
</dbReference>
<accession>A0ABS7F5A2</accession>
<organism evidence="3 4">
    <name type="scientific">Caldovatus aquaticus</name>
    <dbReference type="NCBI Taxonomy" id="2865671"/>
    <lineage>
        <taxon>Bacteria</taxon>
        <taxon>Pseudomonadati</taxon>
        <taxon>Pseudomonadota</taxon>
        <taxon>Alphaproteobacteria</taxon>
        <taxon>Acetobacterales</taxon>
        <taxon>Roseomonadaceae</taxon>
        <taxon>Caldovatus</taxon>
    </lineage>
</organism>
<dbReference type="EMBL" id="JAHZUY010000026">
    <property type="protein sequence ID" value="MBW8269976.1"/>
    <property type="molecule type" value="Genomic_DNA"/>
</dbReference>
<name>A0ABS7F5A2_9PROT</name>
<dbReference type="SUPFAM" id="SSF159594">
    <property type="entry name" value="XCC0632-like"/>
    <property type="match status" value="1"/>
</dbReference>
<evidence type="ECO:0000313" key="3">
    <source>
        <dbReference type="EMBL" id="MBW8269976.1"/>
    </source>
</evidence>
<protein>
    <submittedName>
        <fullName evidence="3">ABC-type transport auxiliary lipoprotein family protein</fullName>
    </submittedName>
</protein>
<sequence length="231" mass="23894">MPPSFPPVPCRAARRPLLSRRRLAAAAAAALAGGCSVLPERPYVETRRFTLSPRRPGGAAAPGGAGRKVLLLRLVRAAPGLEQRGLRTLRPDGSVQVDFYNEWAAPPAELAEEAIRRWLSESGLFAAVTSPGSRAEADLVLEIELTALQAEIRADGRGVARAALAGVLLDRGGRVLAQLTPRGEAALPRDAAPDGGTGGGSPPPERVAAAAEAALGEALAALERGLARFAS</sequence>
<feature type="domain" description="ABC-type transport auxiliary lipoprotein component" evidence="2">
    <location>
        <begin position="49"/>
        <end position="165"/>
    </location>
</feature>
<keyword evidence="3" id="KW-0449">Lipoprotein</keyword>
<dbReference type="InterPro" id="IPR005586">
    <property type="entry name" value="ABC_trans_aux"/>
</dbReference>
<proteinExistence type="predicted"/>
<evidence type="ECO:0000259" key="2">
    <source>
        <dbReference type="Pfam" id="PF03886"/>
    </source>
</evidence>
<dbReference type="Proteomes" id="UP001519924">
    <property type="component" value="Unassembled WGS sequence"/>
</dbReference>
<gene>
    <name evidence="3" type="ORF">K1J50_10790</name>
</gene>